<dbReference type="CDD" id="cd01075">
    <property type="entry name" value="NAD_bind_Leu_Phe_Val_DH"/>
    <property type="match status" value="1"/>
</dbReference>
<dbReference type="Pfam" id="PF02812">
    <property type="entry name" value="ELFV_dehydrog_N"/>
    <property type="match status" value="1"/>
</dbReference>
<dbReference type="Proteomes" id="UP000595448">
    <property type="component" value="Chromosome"/>
</dbReference>
<dbReference type="InterPro" id="IPR006097">
    <property type="entry name" value="Glu/Leu/Phe/Val/Trp_DH_dimer"/>
</dbReference>
<name>A0ABX7BPI2_9CAUL</name>
<dbReference type="PANTHER" id="PTHR42722">
    <property type="entry name" value="LEUCINE DEHYDROGENASE"/>
    <property type="match status" value="1"/>
</dbReference>
<feature type="domain" description="Glutamate/phenylalanine/leucine/valine/L-tryptophan dehydrogenase C-terminal" evidence="5">
    <location>
        <begin position="144"/>
        <end position="357"/>
    </location>
</feature>
<protein>
    <submittedName>
        <fullName evidence="6">Glu/Leu/Phe/Val dehydrogenase</fullName>
    </submittedName>
</protein>
<keyword evidence="7" id="KW-1185">Reference proteome</keyword>
<organism evidence="6 7">
    <name type="scientific">Brevundimonas vitisensis</name>
    <dbReference type="NCBI Taxonomy" id="2800818"/>
    <lineage>
        <taxon>Bacteria</taxon>
        <taxon>Pseudomonadati</taxon>
        <taxon>Pseudomonadota</taxon>
        <taxon>Alphaproteobacteria</taxon>
        <taxon>Caulobacterales</taxon>
        <taxon>Caulobacteraceae</taxon>
        <taxon>Brevundimonas</taxon>
    </lineage>
</organism>
<dbReference type="EMBL" id="CP067977">
    <property type="protein sequence ID" value="QQQ18271.1"/>
    <property type="molecule type" value="Genomic_DNA"/>
</dbReference>
<gene>
    <name evidence="6" type="ORF">JIP62_13390</name>
</gene>
<keyword evidence="2 4" id="KW-0560">Oxidoreductase</keyword>
<dbReference type="SUPFAM" id="SSF51735">
    <property type="entry name" value="NAD(P)-binding Rossmann-fold domains"/>
    <property type="match status" value="1"/>
</dbReference>
<dbReference type="PIRSF" id="PIRSF000188">
    <property type="entry name" value="Phe_leu_dh"/>
    <property type="match status" value="1"/>
</dbReference>
<dbReference type="Gene3D" id="3.40.50.10860">
    <property type="entry name" value="Leucine Dehydrogenase, chain A, domain 1"/>
    <property type="match status" value="1"/>
</dbReference>
<dbReference type="Gene3D" id="3.40.50.720">
    <property type="entry name" value="NAD(P)-binding Rossmann-like Domain"/>
    <property type="match status" value="1"/>
</dbReference>
<accession>A0ABX7BPI2</accession>
<comment type="similarity">
    <text evidence="1 4">Belongs to the Glu/Leu/Phe/Val dehydrogenases family.</text>
</comment>
<evidence type="ECO:0000256" key="1">
    <source>
        <dbReference type="ARBA" id="ARBA00006382"/>
    </source>
</evidence>
<dbReference type="SUPFAM" id="SSF53223">
    <property type="entry name" value="Aminoacid dehydrogenase-like, N-terminal domain"/>
    <property type="match status" value="1"/>
</dbReference>
<dbReference type="PRINTS" id="PR00082">
    <property type="entry name" value="GLFDHDRGNASE"/>
</dbReference>
<evidence type="ECO:0000259" key="5">
    <source>
        <dbReference type="SMART" id="SM00839"/>
    </source>
</evidence>
<dbReference type="InterPro" id="IPR006095">
    <property type="entry name" value="Glu/Leu/Phe/Val/Trp_DH"/>
</dbReference>
<dbReference type="Pfam" id="PF00208">
    <property type="entry name" value="ELFV_dehydrog"/>
    <property type="match status" value="2"/>
</dbReference>
<dbReference type="InterPro" id="IPR046346">
    <property type="entry name" value="Aminoacid_DH-like_N_sf"/>
</dbReference>
<dbReference type="InterPro" id="IPR006096">
    <property type="entry name" value="Glu/Leu/Phe/Val/Trp_DH_C"/>
</dbReference>
<dbReference type="PANTHER" id="PTHR42722:SF1">
    <property type="entry name" value="VALINE DEHYDROGENASE"/>
    <property type="match status" value="1"/>
</dbReference>
<keyword evidence="3" id="KW-0520">NAD</keyword>
<dbReference type="SMART" id="SM00839">
    <property type="entry name" value="ELFV_dehydrog"/>
    <property type="match status" value="1"/>
</dbReference>
<evidence type="ECO:0000256" key="2">
    <source>
        <dbReference type="ARBA" id="ARBA00023002"/>
    </source>
</evidence>
<evidence type="ECO:0000313" key="7">
    <source>
        <dbReference type="Proteomes" id="UP000595448"/>
    </source>
</evidence>
<dbReference type="InterPro" id="IPR036291">
    <property type="entry name" value="NAD(P)-bd_dom_sf"/>
</dbReference>
<dbReference type="RefSeq" id="WP_201102643.1">
    <property type="nucleotide sequence ID" value="NZ_CP067977.1"/>
</dbReference>
<sequence>MTLFDSPSFSNHEGVHAFYDDKTGLKAIVAVHSTARGPACGGTRMWNYASSAEALEDVLRLSKGMSYKNAVADLEMGGGKSVIIGDARTQKTPELFQAFGRAVESLGGVYYAAEDVGVSVADMAVARQETAYVLGLKDGPEASGDPSPVTAEGVYRSTLAVVRRLWKQDDLTGLTVAIQGIGHVGGYLADKLAAAGAKLVMTDVNAGLLAEVASRTGARIVAPDAIYDVPADIYAPCALGATLNATTLDRLSVKAVVGAANNQLATAEIGQALFERGVLYAPDYVVNGGGIINVASELRARQTGTAYDPAWVEAKLARLIETFEEILDRSASQRMPTHQVADAVAEGRIHAAEAMKLAA</sequence>
<evidence type="ECO:0000313" key="6">
    <source>
        <dbReference type="EMBL" id="QQQ18271.1"/>
    </source>
</evidence>
<proteinExistence type="inferred from homology"/>
<dbReference type="InterPro" id="IPR016211">
    <property type="entry name" value="Glu/Phe/Leu/Val/Trp_DH_bac/arc"/>
</dbReference>
<evidence type="ECO:0000256" key="4">
    <source>
        <dbReference type="RuleBase" id="RU004417"/>
    </source>
</evidence>
<evidence type="ECO:0000256" key="3">
    <source>
        <dbReference type="ARBA" id="ARBA00023027"/>
    </source>
</evidence>
<reference evidence="6 7" key="1">
    <citation type="submission" date="2021-01" db="EMBL/GenBank/DDBJ databases">
        <title>Brevundimonas vitis sp. nov., an bacterium isolated from grape (Vitis vinifera).</title>
        <authorList>
            <person name="Jiang L."/>
            <person name="Lee J."/>
        </authorList>
    </citation>
    <scope>NUCLEOTIDE SEQUENCE [LARGE SCALE GENOMIC DNA]</scope>
    <source>
        <strain evidence="6 7">GRTSA-9</strain>
    </source>
</reference>